<reference evidence="2 3" key="1">
    <citation type="journal article" date="2015" name="Appl. Environ. Microbiol.">
        <title>The Geoglobus acetivorans genome: Fe(III) reduction, acetate utilization, autotrophic growth, and degradation of aromatic compounds in a hyperthermophilic archaeon.</title>
        <authorList>
            <person name="Mardanov A.V."/>
            <person name="Slododkina G.B."/>
            <person name="Slobodkin A.I."/>
            <person name="Beletsky A.V."/>
            <person name="Gavrilov S.N."/>
            <person name="Kublanov I.V."/>
            <person name="Bonch-Osmolovskaya E.A."/>
            <person name="Skryabin K.G."/>
            <person name="Ravin N.V."/>
        </authorList>
    </citation>
    <scope>NUCLEOTIDE SEQUENCE [LARGE SCALE GENOMIC DNA]</scope>
    <source>
        <strain evidence="2 3">SBH6</strain>
    </source>
</reference>
<dbReference type="AlphaFoldDB" id="A0A0A7GHS9"/>
<keyword evidence="1" id="KW-1133">Transmembrane helix</keyword>
<evidence type="ECO:0000256" key="1">
    <source>
        <dbReference type="SAM" id="Phobius"/>
    </source>
</evidence>
<sequence>MSRLDSMKQVGLVLGVAGIADSLYLLFADSISCFTDVCGTLRIPFVPEHLPAIFGLLWFAFSLVIFWGILKNRVYIDLWRFSGIFGIAFLGTYAVVNSYFCPFCFTAYAFGIAQIAISERVFG</sequence>
<keyword evidence="1" id="KW-0472">Membrane</keyword>
<feature type="transmembrane region" description="Helical" evidence="1">
    <location>
        <begin position="52"/>
        <end position="70"/>
    </location>
</feature>
<proteinExistence type="predicted"/>
<keyword evidence="1" id="KW-0812">Transmembrane</keyword>
<dbReference type="HOGENOM" id="CLU_2140078_0_0_2"/>
<evidence type="ECO:0000313" key="2">
    <source>
        <dbReference type="EMBL" id="AIY90486.1"/>
    </source>
</evidence>
<accession>A0A0A7GHS9</accession>
<organism evidence="2 3">
    <name type="scientific">Geoglobus acetivorans</name>
    <dbReference type="NCBI Taxonomy" id="565033"/>
    <lineage>
        <taxon>Archaea</taxon>
        <taxon>Methanobacteriati</taxon>
        <taxon>Methanobacteriota</taxon>
        <taxon>Archaeoglobi</taxon>
        <taxon>Archaeoglobales</taxon>
        <taxon>Archaeoglobaceae</taxon>
        <taxon>Geoglobus</taxon>
    </lineage>
</organism>
<evidence type="ECO:0008006" key="4">
    <source>
        <dbReference type="Google" id="ProtNLM"/>
    </source>
</evidence>
<dbReference type="Proteomes" id="UP000030624">
    <property type="component" value="Chromosome"/>
</dbReference>
<protein>
    <recommendedName>
        <fullName evidence="4">Vitamin K epoxide reductase domain-containing protein</fullName>
    </recommendedName>
</protein>
<dbReference type="KEGG" id="gac:GACE_1448"/>
<dbReference type="RefSeq" id="WP_048092311.1">
    <property type="nucleotide sequence ID" value="NZ_CP009552.1"/>
</dbReference>
<evidence type="ECO:0000313" key="3">
    <source>
        <dbReference type="Proteomes" id="UP000030624"/>
    </source>
</evidence>
<feature type="transmembrane region" description="Helical" evidence="1">
    <location>
        <begin position="77"/>
        <end position="96"/>
    </location>
</feature>
<name>A0A0A7GHS9_GEOAI</name>
<dbReference type="eggNOG" id="arCOG03749">
    <property type="taxonomic scope" value="Archaea"/>
</dbReference>
<dbReference type="GeneID" id="24798029"/>
<dbReference type="STRING" id="565033.GACE_1448"/>
<dbReference type="EMBL" id="CP009552">
    <property type="protein sequence ID" value="AIY90486.1"/>
    <property type="molecule type" value="Genomic_DNA"/>
</dbReference>
<gene>
    <name evidence="2" type="ORF">GACE_1448</name>
</gene>